<accession>A0A0N5C2A9</accession>
<evidence type="ECO:0000313" key="1">
    <source>
        <dbReference type="Proteomes" id="UP000046392"/>
    </source>
</evidence>
<dbReference type="WBParaSite" id="SPAL_0001212000.1">
    <property type="protein sequence ID" value="SPAL_0001212000.1"/>
    <property type="gene ID" value="SPAL_0001212000"/>
</dbReference>
<reference evidence="2" key="1">
    <citation type="submission" date="2017-02" db="UniProtKB">
        <authorList>
            <consortium name="WormBaseParasite"/>
        </authorList>
    </citation>
    <scope>IDENTIFICATION</scope>
</reference>
<protein>
    <submittedName>
        <fullName evidence="2">F-box domain-containing protein</fullName>
    </submittedName>
</protein>
<name>A0A0N5C2A9_STREA</name>
<evidence type="ECO:0000313" key="2">
    <source>
        <dbReference type="WBParaSite" id="SPAL_0001212000.1"/>
    </source>
</evidence>
<dbReference type="AlphaFoldDB" id="A0A0N5C2A9"/>
<dbReference type="Proteomes" id="UP000046392">
    <property type="component" value="Unplaced"/>
</dbReference>
<organism evidence="1 2">
    <name type="scientific">Strongyloides papillosus</name>
    <name type="common">Intestinal threadworm</name>
    <dbReference type="NCBI Taxonomy" id="174720"/>
    <lineage>
        <taxon>Eukaryota</taxon>
        <taxon>Metazoa</taxon>
        <taxon>Ecdysozoa</taxon>
        <taxon>Nematoda</taxon>
        <taxon>Chromadorea</taxon>
        <taxon>Rhabditida</taxon>
        <taxon>Tylenchina</taxon>
        <taxon>Panagrolaimomorpha</taxon>
        <taxon>Strongyloidoidea</taxon>
        <taxon>Strongyloididae</taxon>
        <taxon>Strongyloides</taxon>
    </lineage>
</organism>
<proteinExistence type="predicted"/>
<sequence length="137" mass="15780">MDGGDKNNIAYELSKENSVRKLINHISSFTDISNLMNVCKSMNCDLEKQEIEKRMFFYSDKQKVSITCDDEYDEASGVPGFSNLRFREDSHSEDRLNILKTSFGETLPCGNRVMYSIDVSKKEWKEGGRLSFIKKLN</sequence>
<keyword evidence="1" id="KW-1185">Reference proteome</keyword>